<dbReference type="InterPro" id="IPR013149">
    <property type="entry name" value="ADH-like_C"/>
</dbReference>
<keyword evidence="7" id="KW-0012">Acyltransferase</keyword>
<dbReference type="SUPFAM" id="SSF51735">
    <property type="entry name" value="NAD(P)-binding Rossmann-fold domains"/>
    <property type="match status" value="2"/>
</dbReference>
<dbReference type="GO" id="GO:0006633">
    <property type="term" value="P:fatty acid biosynthetic process"/>
    <property type="evidence" value="ECO:0007669"/>
    <property type="project" value="InterPro"/>
</dbReference>
<feature type="region of interest" description="Disordered" evidence="9">
    <location>
        <begin position="1"/>
        <end position="27"/>
    </location>
</feature>
<keyword evidence="3" id="KW-0808">Transferase</keyword>
<feature type="region of interest" description="Disordered" evidence="9">
    <location>
        <begin position="1378"/>
        <end position="1404"/>
    </location>
</feature>
<evidence type="ECO:0000256" key="8">
    <source>
        <dbReference type="PROSITE-ProRule" id="PRU01363"/>
    </source>
</evidence>
<dbReference type="Pfam" id="PF02801">
    <property type="entry name" value="Ketoacyl-synt_C"/>
    <property type="match status" value="1"/>
</dbReference>
<organism evidence="12 13">
    <name type="scientific">Aspergillus brasiliensis</name>
    <dbReference type="NCBI Taxonomy" id="319629"/>
    <lineage>
        <taxon>Eukaryota</taxon>
        <taxon>Fungi</taxon>
        <taxon>Dikarya</taxon>
        <taxon>Ascomycota</taxon>
        <taxon>Pezizomycotina</taxon>
        <taxon>Eurotiomycetes</taxon>
        <taxon>Eurotiomycetidae</taxon>
        <taxon>Eurotiales</taxon>
        <taxon>Aspergillaceae</taxon>
        <taxon>Aspergillus</taxon>
        <taxon>Aspergillus subgen. Circumdati</taxon>
    </lineage>
</organism>
<evidence type="ECO:0000256" key="3">
    <source>
        <dbReference type="ARBA" id="ARBA00022679"/>
    </source>
</evidence>
<dbReference type="SMART" id="SM00822">
    <property type="entry name" value="PKS_KR"/>
    <property type="match status" value="1"/>
</dbReference>
<dbReference type="GO" id="GO:0032259">
    <property type="term" value="P:methylation"/>
    <property type="evidence" value="ECO:0007669"/>
    <property type="project" value="UniProtKB-KW"/>
</dbReference>
<sequence>MPSSPLPTSEQLEAAASSHSTLRSPSPRAQPIAICGIGCRLPGGVDSSSRFWEMLCQGRSGQCEVPQDRFGVEAFYHPRGLDRPGSMNMRGGYFLQDQDVRAFDNEFFGINNLEATYMDPQQRKLLEVVFESMEDAGVTLEAASGSNTGCYVGNFTMDFQIMQARDTEYFNRYSATGMGTTILSNRISHAFNLQGPSLVLDTACSSSLYCLHLACVALEDGECDAAVVAGVNLVLSPEQHLGTMKTGVLSPSSTCHTFDISADGYGRADGVGALYLKRLDDALRDGDPVRSVIRGSAINANGRTSGISLPIVDGQAAVIRKAYTKAGLDPSATTYVECHGTGTAVGDVIEVESLSHVFRRPETFPLLIGSVKANVGHSEAASGITSIIKCTLALEHGELPGTVGLRQRNPKLAFPGIDIPASLIPWTTTAGEVRRASVNSFGYGGANAHAILEDAQFHVPANYGEAAMAEAEGPHRLVLLPISAADAVSFDHRVRALKSHHYHNVRMADLAHTLGSRRSHMSTRGYLLPGRDKPLAQSISEAPLHTVVTGGSHAYPITFVFTGQGAQWPGMGRELFEEFAVFRNTIRQMDVVLQQLPQGPSWTLEEALLRDGETGSIYDPVRSQPVCTALQVALVQLLESWGVFPDSTIGHSSGEIGAAFAAGLVSSAEAITIAYYRGYLASKSQHSTSQLKGGMIAVGLSREAAETVLSNHAGLVSRLQVACVNSPDSTTVSGDADAVDILAELLAEKGIFHRKLSTGGIAYHSYHMLALGEEYQCLLEEAFSLLGTSHRVRRMAKFISTVTAAQVTAVDPAYWRSNLESPTLFAPAVEALLTKSGGQEECSHLIELGPHSTMQLPLKQIRMHLHRDEQSMRYSSALKRHEDGLACVLGLVGSLWLHGHDIPFDVVNGISLGSAHGGYKTVQGLPNYPWHYRGILWNESRPSREFRGRRYPRHELLGSLMPGGNGLDLVWRNVIRVEDVSWLKDHRLENTPVFPAAGYLAMAMEAMLQAADMSWSQSPCFQLEDVHIFAALPLPEENSTASAAVELFTVLSRKMLTYTSDSATVWEFKISSYRDGVPTSHARGSIMLETNMVSSVVPKVDDDPAVLEAAAAGDWYDRLQEGSLNYGPSFRSIEAFHVPRARRSQFCQAIMPLKQSLPADHEPYAIHPISIDAMLQACIVATTSGVSADLRAKVPTRIALAMFNVLDLERTAAEQGNAVCSAIARRTGFGTAVASAELTSSLTGKLCGMLHEVRFAPYVISDRFEEEEKADHRRHPMCRVVWRPDVYGLGLPPASHISQVLGWEQTECSGSQQEEEGLGKLGALLELVVHKNPGLRILQVGGESTGLTKRFLGALQAKSDFPRFQSFSVASVLSDNDDDGKPFMSKSPVDFDTGESKPKSEGVSARFPADEEFDLILLPTHAEKYLTFPEKESLLRRHLAPDGLVLARTSREIQLPHTLTGEAWPCGPTSGGTSEADTKGIVILAQTSVSKSNSLPQASYFVVHQAPSCLSTALVEHLCSVHSLSTQVLNFNDLSSSSIPAGSIVFSLLEYEKPVLATVSPEELSRIKLLTDHAARVVWITGGNPLEGLNPDMMLVNGLARSLMLEQPALQFFTYHVSPPASLDDAQTAINIAGVLSQQGLGPQDFEFCEFNGVPYVSRFAPDETLNAKFRSQNGAEERKLREERSLDNVRATGGARLSIERPGQFDTIYYQRLDEIHDEVQRTTTTTALGPTEVQLQVRSVGLNVKDFNVFGGKVDTENATTCSEYTGVVERVGAEVLRVQVGDRVVVMAPSHFQTCQVVPEWACARLQDDEDEHTLSCIAHATALYALHHRANLQPGESVLIHSAAEGVGLAAIQVAQCAGATVFATVSSDAQKTHLIAHCHLPENHIFSCEGTTFLPAVLAATHGRGVDVVLNSLTGDQLHASWRVCASFGRFIEIGNVDLSNSGKLEMRPFLNNVTFTAINLSHLYNNPNTALRRTWSSLLDDVLCLHRAGLINTSASPTEVFDITQLPQALRRFSSPERIGEIVISLEDSTAVLPMQPARHNARFYPHKSYILVGCLGGLGRSISRWMVRRGARQLVFLGRSGTSKPAARALVEELQSQGVHCTVIQGDVRNLSAVERLMTAARYPIGGVIQAAMGVDAALFSQMTTEAWHAAIDPKVHGTWNLHRALQNTTTPGSPITSLDFFLSISSISGSVGSAAEANYCAANHFLDAFARYQRAQGFPAMALGLGMVTELGFLHDHPEIATMLARKGVRPIREEEVLQLVDAAICNAIADVSDMQAANDPLSKAHLLTGLETDPLGPTSTPISTDPRAILLSLAATTTVDKPSQSKHNSTESRTSPNLPTEIMTAIENGIPLSDAVLTHIAARFGSLVLMAVSEVDTSRPLAKYGMDSMLAAEFRNWVFGTFRVDVPFLLLLGKSCTLRGIGEMVSGEVAARLAAAN</sequence>
<evidence type="ECO:0000256" key="6">
    <source>
        <dbReference type="ARBA" id="ARBA00023268"/>
    </source>
</evidence>
<dbReference type="SUPFAM" id="SSF50129">
    <property type="entry name" value="GroES-like"/>
    <property type="match status" value="1"/>
</dbReference>
<dbReference type="Gene3D" id="3.10.129.110">
    <property type="entry name" value="Polyketide synthase dehydratase"/>
    <property type="match status" value="1"/>
</dbReference>
<dbReference type="PROSITE" id="PS00606">
    <property type="entry name" value="KS3_1"/>
    <property type="match status" value="1"/>
</dbReference>
<dbReference type="SUPFAM" id="SSF55048">
    <property type="entry name" value="Probable ACP-binding domain of malonyl-CoA ACP transacylase"/>
    <property type="match status" value="1"/>
</dbReference>
<dbReference type="InterPro" id="IPR016036">
    <property type="entry name" value="Malonyl_transacylase_ACP-bd"/>
</dbReference>
<dbReference type="SUPFAM" id="SSF47336">
    <property type="entry name" value="ACP-like"/>
    <property type="match status" value="1"/>
</dbReference>
<keyword evidence="2" id="KW-0597">Phosphoprotein</keyword>
<dbReference type="Pfam" id="PF08659">
    <property type="entry name" value="KR"/>
    <property type="match status" value="1"/>
</dbReference>
<dbReference type="InterPro" id="IPR049900">
    <property type="entry name" value="PKS_mFAS_DH"/>
</dbReference>
<feature type="active site" description="Proton acceptor; for dehydratase activity" evidence="8">
    <location>
        <position position="986"/>
    </location>
</feature>
<dbReference type="InterPro" id="IPR056501">
    <property type="entry name" value="NAD-bd_HRPKS_sdrA"/>
</dbReference>
<dbReference type="InterPro" id="IPR050091">
    <property type="entry name" value="PKS_NRPS_Biosynth_Enz"/>
</dbReference>
<evidence type="ECO:0000256" key="9">
    <source>
        <dbReference type="SAM" id="MobiDB-lite"/>
    </source>
</evidence>
<dbReference type="InterPro" id="IPR013154">
    <property type="entry name" value="ADH-like_N"/>
</dbReference>
<evidence type="ECO:0000256" key="1">
    <source>
        <dbReference type="ARBA" id="ARBA00022450"/>
    </source>
</evidence>
<comment type="caution">
    <text evidence="12">The sequence shown here is derived from an EMBL/GenBank/DDBJ whole genome shotgun (WGS) entry which is preliminary data.</text>
</comment>
<dbReference type="InterPro" id="IPR013968">
    <property type="entry name" value="PKS_KR"/>
</dbReference>
<dbReference type="SMART" id="SM00826">
    <property type="entry name" value="PKS_DH"/>
    <property type="match status" value="1"/>
</dbReference>
<feature type="region of interest" description="C-terminal hotdog fold" evidence="8">
    <location>
        <begin position="1107"/>
        <end position="1264"/>
    </location>
</feature>
<dbReference type="InterPro" id="IPR036736">
    <property type="entry name" value="ACP-like_sf"/>
</dbReference>
<feature type="region of interest" description="Disordered" evidence="9">
    <location>
        <begin position="2327"/>
        <end position="2346"/>
    </location>
</feature>
<keyword evidence="5" id="KW-0560">Oxidoreductase</keyword>
<evidence type="ECO:0000256" key="4">
    <source>
        <dbReference type="ARBA" id="ARBA00022857"/>
    </source>
</evidence>
<evidence type="ECO:0000256" key="2">
    <source>
        <dbReference type="ARBA" id="ARBA00022553"/>
    </source>
</evidence>
<dbReference type="Gene3D" id="3.40.50.720">
    <property type="entry name" value="NAD(P)-binding Rossmann-like Domain"/>
    <property type="match status" value="1"/>
</dbReference>
<evidence type="ECO:0000256" key="7">
    <source>
        <dbReference type="ARBA" id="ARBA00023315"/>
    </source>
</evidence>
<feature type="compositionally biased region" description="Polar residues" evidence="9">
    <location>
        <begin position="1"/>
        <end position="24"/>
    </location>
</feature>
<dbReference type="Gene3D" id="3.40.47.10">
    <property type="match status" value="1"/>
</dbReference>
<proteinExistence type="predicted"/>
<keyword evidence="6" id="KW-0511">Multifunctional enzyme</keyword>
<dbReference type="SMART" id="SM00825">
    <property type="entry name" value="PKS_KS"/>
    <property type="match status" value="1"/>
</dbReference>
<dbReference type="InterPro" id="IPR014030">
    <property type="entry name" value="Ketoacyl_synth_N"/>
</dbReference>
<dbReference type="InterPro" id="IPR042104">
    <property type="entry name" value="PKS_dehydratase_sf"/>
</dbReference>
<dbReference type="SMART" id="SM00823">
    <property type="entry name" value="PKS_PP"/>
    <property type="match status" value="1"/>
</dbReference>
<dbReference type="InterPro" id="IPR020843">
    <property type="entry name" value="ER"/>
</dbReference>
<gene>
    <name evidence="12" type="ORF">AbraCBS73388_002769</name>
</gene>
<feature type="domain" description="Ketosynthase family 3 (KS3)" evidence="10">
    <location>
        <begin position="29"/>
        <end position="454"/>
    </location>
</feature>
<evidence type="ECO:0000259" key="11">
    <source>
        <dbReference type="PROSITE" id="PS52019"/>
    </source>
</evidence>
<dbReference type="GO" id="GO:0044550">
    <property type="term" value="P:secondary metabolite biosynthetic process"/>
    <property type="evidence" value="ECO:0007669"/>
    <property type="project" value="UniProtKB-ARBA"/>
</dbReference>
<dbReference type="InterPro" id="IPR049552">
    <property type="entry name" value="PKS_DH_N"/>
</dbReference>
<dbReference type="Gene3D" id="3.90.180.10">
    <property type="entry name" value="Medium-chain alcohol dehydrogenases, catalytic domain"/>
    <property type="match status" value="1"/>
</dbReference>
<dbReference type="Gene3D" id="3.40.366.10">
    <property type="entry name" value="Malonyl-Coenzyme A Acyl Carrier Protein, domain 2"/>
    <property type="match status" value="1"/>
</dbReference>
<dbReference type="CDD" id="cd05195">
    <property type="entry name" value="enoyl_red"/>
    <property type="match status" value="1"/>
</dbReference>
<dbReference type="InterPro" id="IPR016035">
    <property type="entry name" value="Acyl_Trfase/lysoPLipase"/>
</dbReference>
<evidence type="ECO:0000259" key="10">
    <source>
        <dbReference type="PROSITE" id="PS52004"/>
    </source>
</evidence>
<dbReference type="InterPro" id="IPR001227">
    <property type="entry name" value="Ac_transferase_dom_sf"/>
</dbReference>
<dbReference type="InterPro" id="IPR049551">
    <property type="entry name" value="PKS_DH_C"/>
</dbReference>
<dbReference type="SMART" id="SM00827">
    <property type="entry name" value="PKS_AT"/>
    <property type="match status" value="1"/>
</dbReference>
<dbReference type="Pfam" id="PF08240">
    <property type="entry name" value="ADH_N"/>
    <property type="match status" value="1"/>
</dbReference>
<dbReference type="SUPFAM" id="SSF52151">
    <property type="entry name" value="FabD/lysophospholipase-like"/>
    <property type="match status" value="1"/>
</dbReference>
<dbReference type="GO" id="GO:0004312">
    <property type="term" value="F:fatty acid synthase activity"/>
    <property type="evidence" value="ECO:0007669"/>
    <property type="project" value="TreeGrafter"/>
</dbReference>
<dbReference type="Pfam" id="PF14765">
    <property type="entry name" value="PS-DH"/>
    <property type="match status" value="1"/>
</dbReference>
<dbReference type="Proteomes" id="UP001143548">
    <property type="component" value="Unassembled WGS sequence"/>
</dbReference>
<dbReference type="InterPro" id="IPR032821">
    <property type="entry name" value="PKS_assoc"/>
</dbReference>
<dbReference type="InterPro" id="IPR020806">
    <property type="entry name" value="PKS_PP-bd"/>
</dbReference>
<dbReference type="EMBL" id="BROQ01000150">
    <property type="protein sequence ID" value="GKZ26525.1"/>
    <property type="molecule type" value="Genomic_DNA"/>
</dbReference>
<dbReference type="Pfam" id="PF00107">
    <property type="entry name" value="ADH_zinc_N"/>
    <property type="match status" value="1"/>
</dbReference>
<dbReference type="InterPro" id="IPR057326">
    <property type="entry name" value="KR_dom"/>
</dbReference>
<evidence type="ECO:0000256" key="5">
    <source>
        <dbReference type="ARBA" id="ARBA00023002"/>
    </source>
</evidence>
<accession>A0A9W6DSV8</accession>
<keyword evidence="1" id="KW-0596">Phosphopantetheine</keyword>
<name>A0A9W6DSV8_9EURO</name>
<dbReference type="GO" id="GO:0031177">
    <property type="term" value="F:phosphopantetheine binding"/>
    <property type="evidence" value="ECO:0007669"/>
    <property type="project" value="InterPro"/>
</dbReference>
<dbReference type="SUPFAM" id="SSF53901">
    <property type="entry name" value="Thiolase-like"/>
    <property type="match status" value="1"/>
</dbReference>
<dbReference type="Pfam" id="PF21089">
    <property type="entry name" value="PKS_DH_N"/>
    <property type="match status" value="1"/>
</dbReference>
<dbReference type="CDD" id="cd00833">
    <property type="entry name" value="PKS"/>
    <property type="match status" value="1"/>
</dbReference>
<dbReference type="PANTHER" id="PTHR43775">
    <property type="entry name" value="FATTY ACID SYNTHASE"/>
    <property type="match status" value="1"/>
</dbReference>
<dbReference type="InterPro" id="IPR020841">
    <property type="entry name" value="PKS_Beta-ketoAc_synthase_dom"/>
</dbReference>
<dbReference type="InterPro" id="IPR018201">
    <property type="entry name" value="Ketoacyl_synth_AS"/>
</dbReference>
<dbReference type="GO" id="GO:0016491">
    <property type="term" value="F:oxidoreductase activity"/>
    <property type="evidence" value="ECO:0007669"/>
    <property type="project" value="UniProtKB-KW"/>
</dbReference>
<keyword evidence="4" id="KW-0521">NADP</keyword>
<feature type="domain" description="PKS/mFAS DH" evidence="11">
    <location>
        <begin position="954"/>
        <end position="1264"/>
    </location>
</feature>
<dbReference type="PROSITE" id="PS52019">
    <property type="entry name" value="PKS_MFAS_DH"/>
    <property type="match status" value="1"/>
</dbReference>
<feature type="region of interest" description="N-terminal hotdog fold" evidence="8">
    <location>
        <begin position="954"/>
        <end position="1093"/>
    </location>
</feature>
<dbReference type="InterPro" id="IPR011032">
    <property type="entry name" value="GroES-like_sf"/>
</dbReference>
<dbReference type="PANTHER" id="PTHR43775:SF50">
    <property type="entry name" value="HIGHLY REDUCING POLYKETIDE SYNTHASE SRDA"/>
    <property type="match status" value="1"/>
</dbReference>
<dbReference type="GO" id="GO:0008168">
    <property type="term" value="F:methyltransferase activity"/>
    <property type="evidence" value="ECO:0007669"/>
    <property type="project" value="UniProtKB-KW"/>
</dbReference>
<dbReference type="InterPro" id="IPR014031">
    <property type="entry name" value="Ketoacyl_synth_C"/>
</dbReference>
<dbReference type="Pfam" id="PF00109">
    <property type="entry name" value="ketoacyl-synt"/>
    <property type="match status" value="1"/>
</dbReference>
<dbReference type="Pfam" id="PF16197">
    <property type="entry name" value="KAsynt_C_assoc"/>
    <property type="match status" value="1"/>
</dbReference>
<evidence type="ECO:0000313" key="12">
    <source>
        <dbReference type="EMBL" id="GKZ26525.1"/>
    </source>
</evidence>
<feature type="active site" description="Proton donor; for dehydratase activity" evidence="8">
    <location>
        <position position="1172"/>
    </location>
</feature>
<protein>
    <submittedName>
        <fullName evidence="12">Type I Iterative Polyketide synthase (PKS)</fullName>
    </submittedName>
</protein>
<dbReference type="InterPro" id="IPR020807">
    <property type="entry name" value="PKS_DH"/>
</dbReference>
<dbReference type="Pfam" id="PF00698">
    <property type="entry name" value="Acyl_transf_1"/>
    <property type="match status" value="1"/>
</dbReference>
<dbReference type="SMART" id="SM00829">
    <property type="entry name" value="PKS_ER"/>
    <property type="match status" value="1"/>
</dbReference>
<reference evidence="12" key="1">
    <citation type="submission" date="2022-07" db="EMBL/GenBank/DDBJ databases">
        <title>Taxonomy of Aspergillus series Nigri: significant species reduction supported by multi-species coalescent approaches.</title>
        <authorList>
            <person name="Bian C."/>
            <person name="Kusuya Y."/>
            <person name="Sklenar F."/>
            <person name="D'hooge E."/>
            <person name="Yaguchi T."/>
            <person name="Takahashi H."/>
            <person name="Hubka V."/>
        </authorList>
    </citation>
    <scope>NUCLEOTIDE SEQUENCE</scope>
    <source>
        <strain evidence="12">CBS 733.88</strain>
    </source>
</reference>
<dbReference type="PROSITE" id="PS52004">
    <property type="entry name" value="KS3_2"/>
    <property type="match status" value="1"/>
</dbReference>
<dbReference type="InterPro" id="IPR016039">
    <property type="entry name" value="Thiolase-like"/>
</dbReference>
<dbReference type="Pfam" id="PF23114">
    <property type="entry name" value="NAD-bd_HRPKS_sdrA"/>
    <property type="match status" value="1"/>
</dbReference>
<dbReference type="InterPro" id="IPR036291">
    <property type="entry name" value="NAD(P)-bd_dom_sf"/>
</dbReference>
<dbReference type="InterPro" id="IPR014043">
    <property type="entry name" value="Acyl_transferase_dom"/>
</dbReference>
<evidence type="ECO:0000313" key="13">
    <source>
        <dbReference type="Proteomes" id="UP001143548"/>
    </source>
</evidence>
<dbReference type="GO" id="GO:0004315">
    <property type="term" value="F:3-oxoacyl-[acyl-carrier-protein] synthase activity"/>
    <property type="evidence" value="ECO:0007669"/>
    <property type="project" value="InterPro"/>
</dbReference>